<evidence type="ECO:0000313" key="3">
    <source>
        <dbReference type="Proteomes" id="UP000551353"/>
    </source>
</evidence>
<dbReference type="EMBL" id="JACIFX010000012">
    <property type="protein sequence ID" value="MBB4232420.1"/>
    <property type="molecule type" value="Genomic_DNA"/>
</dbReference>
<name>A0ABR6IXB1_9HYPH</name>
<feature type="region of interest" description="Disordered" evidence="1">
    <location>
        <begin position="32"/>
        <end position="63"/>
    </location>
</feature>
<organism evidence="2 3">
    <name type="scientific">Rhizobium mongolense</name>
    <dbReference type="NCBI Taxonomy" id="57676"/>
    <lineage>
        <taxon>Bacteria</taxon>
        <taxon>Pseudomonadati</taxon>
        <taxon>Pseudomonadota</taxon>
        <taxon>Alphaproteobacteria</taxon>
        <taxon>Hyphomicrobiales</taxon>
        <taxon>Rhizobiaceae</taxon>
        <taxon>Rhizobium/Agrobacterium group</taxon>
        <taxon>Rhizobium</taxon>
    </lineage>
</organism>
<dbReference type="Proteomes" id="UP000551353">
    <property type="component" value="Unassembled WGS sequence"/>
</dbReference>
<reference evidence="2 3" key="1">
    <citation type="submission" date="2020-08" db="EMBL/GenBank/DDBJ databases">
        <title>Genomic Encyclopedia of Type Strains, Phase IV (KMG-V): Genome sequencing to study the core and pangenomes of soil and plant-associated prokaryotes.</title>
        <authorList>
            <person name="Whitman W."/>
        </authorList>
    </citation>
    <scope>NUCLEOTIDE SEQUENCE [LARGE SCALE GENOMIC DNA]</scope>
    <source>
        <strain evidence="2 3">SEMIA 4087</strain>
    </source>
</reference>
<gene>
    <name evidence="2" type="ORF">GGD56_006316</name>
</gene>
<keyword evidence="3" id="KW-1185">Reference proteome</keyword>
<accession>A0ABR6IXB1</accession>
<protein>
    <submittedName>
        <fullName evidence="2">Uncharacterized protein</fullName>
    </submittedName>
</protein>
<dbReference type="RefSeq" id="WP_022718716.1">
    <property type="nucleotide sequence ID" value="NZ_JACIFX010000012.1"/>
</dbReference>
<sequence>MQAALFRGGRRLDPNGGIEIELIPTRAQHFATPRAGEQDQPHRIGGALASRAAHSRPISSVER</sequence>
<comment type="caution">
    <text evidence="2">The sequence shown here is derived from an EMBL/GenBank/DDBJ whole genome shotgun (WGS) entry which is preliminary data.</text>
</comment>
<proteinExistence type="predicted"/>
<evidence type="ECO:0000313" key="2">
    <source>
        <dbReference type="EMBL" id="MBB4232420.1"/>
    </source>
</evidence>
<evidence type="ECO:0000256" key="1">
    <source>
        <dbReference type="SAM" id="MobiDB-lite"/>
    </source>
</evidence>